<organism evidence="2 3">
    <name type="scientific">Paraburkholderia aspalathi</name>
    <dbReference type="NCBI Taxonomy" id="1324617"/>
    <lineage>
        <taxon>Bacteria</taxon>
        <taxon>Pseudomonadati</taxon>
        <taxon>Pseudomonadota</taxon>
        <taxon>Betaproteobacteria</taxon>
        <taxon>Burkholderiales</taxon>
        <taxon>Burkholderiaceae</taxon>
        <taxon>Paraburkholderia</taxon>
    </lineage>
</organism>
<accession>A0ABN7NDD9</accession>
<evidence type="ECO:0008006" key="4">
    <source>
        <dbReference type="Google" id="ProtNLM"/>
    </source>
</evidence>
<proteinExistence type="predicted"/>
<dbReference type="EMBL" id="CAJNAU010000141">
    <property type="protein sequence ID" value="CAE6857020.1"/>
    <property type="molecule type" value="Genomic_DNA"/>
</dbReference>
<dbReference type="Proteomes" id="UP000674425">
    <property type="component" value="Unassembled WGS sequence"/>
</dbReference>
<feature type="chain" id="PRO_5045984316" description="DUF4105 domain-containing protein" evidence="1">
    <location>
        <begin position="22"/>
        <end position="602"/>
    </location>
</feature>
<reference evidence="2 3" key="1">
    <citation type="submission" date="2021-02" db="EMBL/GenBank/DDBJ databases">
        <authorList>
            <person name="Vanwijnsberghe S."/>
        </authorList>
    </citation>
    <scope>NUCLEOTIDE SEQUENCE [LARGE SCALE GENOMIC DNA]</scope>
    <source>
        <strain evidence="2 3">R-69658</strain>
    </source>
</reference>
<sequence length="602" mass="65686">MRQIILGFALVLLCFSNLSLADDDRHVIFKVVPPYNGMPGHAYIRLTARDSNGVVHVRDWGFNPVHQVDTPADYFHWAFTQLTGQELPASVDPENFSGGIEMLDAIISEEQNNQIRAEIDKWAADGRGWNIFQRNCTDFVMSVARIAGLDVPDRAMFQNPLERIEELASRNAAAFYMPPGEGSTERRRAWFQKTELDEVKRLLRGGELVKHRSDVERASAAWPLYQKNVEDQKKKQTDLIEVKRTQIININGAQNALQVSKIVNQVNQAYQDLVKSDGTAYVTVSFPTGSTTPSGGVTGNGTGECSAMWCARTTIQKWQLPQLANGVLGTAEEISLTKGPESVDNELRLIIPSPTFKESSGSDISVELSSGALAGGVNQLNLGSILPGEKIAVDFTAKNAGKSDAVLSLFKLGEETELSWIAPSGGSPLFPDNTVTVQPGQAAGFRVTVTVPSISMQGANSFWVVNNGVPLSTFFVDYVIFPDGRMTIAVNSGSWFTGNGKDAASYRLCSGPAPYGYIFKSSTSWLQNDKDDDDTRRCGGTWASCTASTYDVDAGICYDFSAQGHEKSNLKDTPFPIAIHAGMTATFELERTAPKLEVIPNQ</sequence>
<evidence type="ECO:0000313" key="3">
    <source>
        <dbReference type="Proteomes" id="UP000674425"/>
    </source>
</evidence>
<evidence type="ECO:0000313" key="2">
    <source>
        <dbReference type="EMBL" id="CAE6857020.1"/>
    </source>
</evidence>
<feature type="signal peptide" evidence="1">
    <location>
        <begin position="1"/>
        <end position="21"/>
    </location>
</feature>
<evidence type="ECO:0000256" key="1">
    <source>
        <dbReference type="SAM" id="SignalP"/>
    </source>
</evidence>
<dbReference type="RefSeq" id="WP_200622421.1">
    <property type="nucleotide sequence ID" value="NZ_CAJNAU010000141.1"/>
</dbReference>
<name>A0ABN7NDD9_9BURK</name>
<protein>
    <recommendedName>
        <fullName evidence="4">DUF4105 domain-containing protein</fullName>
    </recommendedName>
</protein>
<keyword evidence="1" id="KW-0732">Signal</keyword>
<keyword evidence="3" id="KW-1185">Reference proteome</keyword>
<comment type="caution">
    <text evidence="2">The sequence shown here is derived from an EMBL/GenBank/DDBJ whole genome shotgun (WGS) entry which is preliminary data.</text>
</comment>
<gene>
    <name evidence="2" type="ORF">R69658_07438</name>
</gene>